<dbReference type="CDD" id="cd03216">
    <property type="entry name" value="ABC_Carb_Monos_I"/>
    <property type="match status" value="1"/>
</dbReference>
<dbReference type="Proteomes" id="UP000317122">
    <property type="component" value="Unassembled WGS sequence"/>
</dbReference>
<dbReference type="GO" id="GO:0005524">
    <property type="term" value="F:ATP binding"/>
    <property type="evidence" value="ECO:0007669"/>
    <property type="project" value="UniProtKB-KW"/>
</dbReference>
<dbReference type="GO" id="GO:0005886">
    <property type="term" value="C:plasma membrane"/>
    <property type="evidence" value="ECO:0007669"/>
    <property type="project" value="UniProtKB-SubCell"/>
</dbReference>
<accession>A0A562N719</accession>
<evidence type="ECO:0000256" key="8">
    <source>
        <dbReference type="ARBA" id="ARBA00022840"/>
    </source>
</evidence>
<dbReference type="PANTHER" id="PTHR43790">
    <property type="entry name" value="CARBOHYDRATE TRANSPORT ATP-BINDING PROTEIN MG119-RELATED"/>
    <property type="match status" value="1"/>
</dbReference>
<dbReference type="GO" id="GO:0016887">
    <property type="term" value="F:ATP hydrolysis activity"/>
    <property type="evidence" value="ECO:0007669"/>
    <property type="project" value="InterPro"/>
</dbReference>
<keyword evidence="7" id="KW-0547">Nucleotide-binding</keyword>
<keyword evidence="13" id="KW-1185">Reference proteome</keyword>
<evidence type="ECO:0000313" key="13">
    <source>
        <dbReference type="Proteomes" id="UP000317122"/>
    </source>
</evidence>
<evidence type="ECO:0000256" key="7">
    <source>
        <dbReference type="ARBA" id="ARBA00022741"/>
    </source>
</evidence>
<dbReference type="SMART" id="SM00382">
    <property type="entry name" value="AAA"/>
    <property type="match status" value="2"/>
</dbReference>
<comment type="caution">
    <text evidence="12">The sequence shown here is derived from an EMBL/GenBank/DDBJ whole genome shotgun (WGS) entry which is preliminary data.</text>
</comment>
<dbReference type="InterPro" id="IPR003439">
    <property type="entry name" value="ABC_transporter-like_ATP-bd"/>
</dbReference>
<keyword evidence="3" id="KW-0813">Transport</keyword>
<dbReference type="InterPro" id="IPR027417">
    <property type="entry name" value="P-loop_NTPase"/>
</dbReference>
<dbReference type="SUPFAM" id="SSF52540">
    <property type="entry name" value="P-loop containing nucleoside triphosphate hydrolases"/>
    <property type="match status" value="2"/>
</dbReference>
<dbReference type="EMBL" id="VLKT01000042">
    <property type="protein sequence ID" value="TWI27878.1"/>
    <property type="molecule type" value="Genomic_DNA"/>
</dbReference>
<evidence type="ECO:0000256" key="4">
    <source>
        <dbReference type="ARBA" id="ARBA00022475"/>
    </source>
</evidence>
<dbReference type="Pfam" id="PF00005">
    <property type="entry name" value="ABC_tran"/>
    <property type="match status" value="2"/>
</dbReference>
<keyword evidence="8 12" id="KW-0067">ATP-binding</keyword>
<comment type="similarity">
    <text evidence="2">Belongs to the ABC transporter superfamily.</text>
</comment>
<evidence type="ECO:0000256" key="1">
    <source>
        <dbReference type="ARBA" id="ARBA00004202"/>
    </source>
</evidence>
<keyword evidence="5" id="KW-0762">Sugar transport</keyword>
<gene>
    <name evidence="12" type="ORF">IQ26_05529</name>
</gene>
<feature type="domain" description="ABC transporter" evidence="11">
    <location>
        <begin position="303"/>
        <end position="549"/>
    </location>
</feature>
<dbReference type="InterPro" id="IPR017871">
    <property type="entry name" value="ABC_transporter-like_CS"/>
</dbReference>
<feature type="domain" description="ABC transporter" evidence="11">
    <location>
        <begin position="54"/>
        <end position="292"/>
    </location>
</feature>
<evidence type="ECO:0000259" key="11">
    <source>
        <dbReference type="PROSITE" id="PS50893"/>
    </source>
</evidence>
<evidence type="ECO:0000256" key="9">
    <source>
        <dbReference type="ARBA" id="ARBA00022967"/>
    </source>
</evidence>
<dbReference type="FunFam" id="3.40.50.300:FF:000127">
    <property type="entry name" value="Ribose import ATP-binding protein RbsA"/>
    <property type="match status" value="1"/>
</dbReference>
<evidence type="ECO:0000256" key="10">
    <source>
        <dbReference type="ARBA" id="ARBA00023136"/>
    </source>
</evidence>
<dbReference type="PROSITE" id="PS00211">
    <property type="entry name" value="ABC_TRANSPORTER_1"/>
    <property type="match status" value="1"/>
</dbReference>
<name>A0A562N719_9HYPH</name>
<keyword evidence="4" id="KW-1003">Cell membrane</keyword>
<proteinExistence type="inferred from homology"/>
<reference evidence="12 13" key="1">
    <citation type="journal article" date="2015" name="Stand. Genomic Sci.">
        <title>Genomic Encyclopedia of Bacterial and Archaeal Type Strains, Phase III: the genomes of soil and plant-associated and newly described type strains.</title>
        <authorList>
            <person name="Whitman W.B."/>
            <person name="Woyke T."/>
            <person name="Klenk H.P."/>
            <person name="Zhou Y."/>
            <person name="Lilburn T.G."/>
            <person name="Beck B.J."/>
            <person name="De Vos P."/>
            <person name="Vandamme P."/>
            <person name="Eisen J.A."/>
            <person name="Garrity G."/>
            <person name="Hugenholtz P."/>
            <person name="Kyrpides N.C."/>
        </authorList>
    </citation>
    <scope>NUCLEOTIDE SEQUENCE [LARGE SCALE GENOMIC DNA]</scope>
    <source>
        <strain evidence="12 13">CGMCC 1.2546</strain>
    </source>
</reference>
<dbReference type="InterPro" id="IPR050107">
    <property type="entry name" value="ABC_carbohydrate_import_ATPase"/>
</dbReference>
<evidence type="ECO:0000256" key="2">
    <source>
        <dbReference type="ARBA" id="ARBA00005417"/>
    </source>
</evidence>
<organism evidence="12 13">
    <name type="scientific">Mesorhizobium tianshanense</name>
    <dbReference type="NCBI Taxonomy" id="39844"/>
    <lineage>
        <taxon>Bacteria</taxon>
        <taxon>Pseudomonadati</taxon>
        <taxon>Pseudomonadota</taxon>
        <taxon>Alphaproteobacteria</taxon>
        <taxon>Hyphomicrobiales</taxon>
        <taxon>Phyllobacteriaceae</taxon>
        <taxon>Mesorhizobium</taxon>
    </lineage>
</organism>
<evidence type="ECO:0000256" key="6">
    <source>
        <dbReference type="ARBA" id="ARBA00022737"/>
    </source>
</evidence>
<dbReference type="InterPro" id="IPR003593">
    <property type="entry name" value="AAA+_ATPase"/>
</dbReference>
<evidence type="ECO:0000256" key="3">
    <source>
        <dbReference type="ARBA" id="ARBA00022448"/>
    </source>
</evidence>
<protein>
    <submittedName>
        <fullName evidence="12">Monosaccharide ABC transporter ATP-binding protein (CUT2 family)</fullName>
    </submittedName>
</protein>
<evidence type="ECO:0000313" key="12">
    <source>
        <dbReference type="EMBL" id="TWI27878.1"/>
    </source>
</evidence>
<keyword evidence="10" id="KW-0472">Membrane</keyword>
<evidence type="ECO:0000256" key="5">
    <source>
        <dbReference type="ARBA" id="ARBA00022597"/>
    </source>
</evidence>
<dbReference type="Gene3D" id="3.40.50.300">
    <property type="entry name" value="P-loop containing nucleotide triphosphate hydrolases"/>
    <property type="match status" value="2"/>
</dbReference>
<comment type="subcellular location">
    <subcellularLocation>
        <location evidence="1">Cell membrane</location>
        <topology evidence="1">Peripheral membrane protein</topology>
    </subcellularLocation>
</comment>
<dbReference type="AlphaFoldDB" id="A0A562N719"/>
<dbReference type="PANTHER" id="PTHR43790:SF3">
    <property type="entry name" value="D-ALLOSE IMPORT ATP-BINDING PROTEIN ALSA-RELATED"/>
    <property type="match status" value="1"/>
</dbReference>
<sequence length="551" mass="58609">MWHEHDPEPKVRISEKWEPVFAGDHAQTRAHRLLSGMMNYSDASIGASTIAPFLSLEGVRKTYPGVVALDGFSMEVRPGEVIGLVGENGAGKSTLMKILGGVTTPDTGTITVDGVAHDGLTVEASIGSGIAFVHQELNLFENLDVAANIFFGREPLRAGPLKLVDRARLRALAAPLLKRVGANFSTDTPVSALSLAQQQMVEIAKALSIEARLVILDEPTSSLPLAETDKLLDVIKALKAEGISVIFISHRLHEVERVADRVVVLRDGMLAGTLPKSAINHDQMVKLMIGRMLKEREKAAESARPPGTVALSAKAIRTNAYPDRPVDLGVRHGEILGLAGLVGSGRTELARVLFGIEKSLGGALQLDGKDLVLGSAADAVANGIFLVPEDRKLTGILLDLSIAQNISLPNLPAHARRSLVSVRAEAATAEKQKSNLGIKAPSVATRTGTLSGGNQQKVVLAKWLAMNPKVMILDEPTRGIDIGAKAEIYGLMRALADAGVGVLMISSDMEEVIGVSDRIAVMHEGQISGILDKEQFSQENVLLLAVGKQPK</sequence>
<dbReference type="CDD" id="cd03215">
    <property type="entry name" value="ABC_Carb_Monos_II"/>
    <property type="match status" value="1"/>
</dbReference>
<keyword evidence="9" id="KW-1278">Translocase</keyword>
<keyword evidence="6" id="KW-0677">Repeat</keyword>
<dbReference type="PROSITE" id="PS50893">
    <property type="entry name" value="ABC_TRANSPORTER_2"/>
    <property type="match status" value="2"/>
</dbReference>